<reference evidence="3" key="2">
    <citation type="submission" date="2017-01" db="EMBL/GenBank/DDBJ databases">
        <authorList>
            <person name="Mah S.A."/>
            <person name="Swanson W.J."/>
            <person name="Moy G.W."/>
            <person name="Vacquier V.D."/>
        </authorList>
    </citation>
    <scope>NUCLEOTIDE SEQUENCE</scope>
    <source>
        <strain evidence="3">ALG-7-W6</strain>
    </source>
</reference>
<comment type="caution">
    <text evidence="3">The sequence shown here is derived from an EMBL/GenBank/DDBJ whole genome shotgun (WGS) entry which is preliminary data.</text>
</comment>
<dbReference type="EMBL" id="LSSL01004492">
    <property type="protein sequence ID" value="OLY79411.1"/>
    <property type="molecule type" value="Genomic_DNA"/>
</dbReference>
<protein>
    <submittedName>
        <fullName evidence="3">Uncharacterized protein</fullName>
    </submittedName>
</protein>
<evidence type="ECO:0000256" key="1">
    <source>
        <dbReference type="SAM" id="MobiDB-lite"/>
    </source>
</evidence>
<keyword evidence="2" id="KW-0732">Signal</keyword>
<evidence type="ECO:0000313" key="3">
    <source>
        <dbReference type="EMBL" id="OLY79411.1"/>
    </source>
</evidence>
<feature type="chain" id="PRO_5015068853" evidence="2">
    <location>
        <begin position="21"/>
        <end position="144"/>
    </location>
</feature>
<evidence type="ECO:0000313" key="4">
    <source>
        <dbReference type="EMBL" id="OLY80449.1"/>
    </source>
</evidence>
<dbReference type="AlphaFoldDB" id="A0A1R0GR87"/>
<accession>A0A1R0GR87</accession>
<proteinExistence type="predicted"/>
<feature type="compositionally biased region" description="Basic residues" evidence="1">
    <location>
        <begin position="44"/>
        <end position="55"/>
    </location>
</feature>
<evidence type="ECO:0000313" key="5">
    <source>
        <dbReference type="Proteomes" id="UP000187455"/>
    </source>
</evidence>
<reference evidence="3 5" key="1">
    <citation type="journal article" date="2016" name="Mol. Biol. Evol.">
        <title>Genome-Wide Survey of Gut Fungi (Harpellales) Reveals the First Horizontally Transferred Ubiquitin Gene from a Mosquito Host.</title>
        <authorList>
            <person name="Wang Y."/>
            <person name="White M.M."/>
            <person name="Kvist S."/>
            <person name="Moncalvo J.M."/>
        </authorList>
    </citation>
    <scope>NUCLEOTIDE SEQUENCE [LARGE SCALE GENOMIC DNA]</scope>
    <source>
        <strain evidence="3 5">ALG-7-W6</strain>
    </source>
</reference>
<keyword evidence="5" id="KW-1185">Reference proteome</keyword>
<name>A0A1R0GR87_9FUNG</name>
<gene>
    <name evidence="4" type="ORF">AYI68_g5456</name>
    <name evidence="3" type="ORF">AYI68_g6523</name>
</gene>
<feature type="region of interest" description="Disordered" evidence="1">
    <location>
        <begin position="35"/>
        <end position="55"/>
    </location>
</feature>
<evidence type="ECO:0000256" key="2">
    <source>
        <dbReference type="SAM" id="SignalP"/>
    </source>
</evidence>
<dbReference type="EMBL" id="LSSL01003465">
    <property type="protein sequence ID" value="OLY80449.1"/>
    <property type="molecule type" value="Genomic_DNA"/>
</dbReference>
<dbReference type="OrthoDB" id="5597669at2759"/>
<feature type="signal peptide" evidence="2">
    <location>
        <begin position="1"/>
        <end position="20"/>
    </location>
</feature>
<dbReference type="Proteomes" id="UP000187455">
    <property type="component" value="Unassembled WGS sequence"/>
</dbReference>
<sequence>MKVAFSVLAVLGSCILSAFSMENINENADAVLKRDSGAKDGRGHGRGHGRISRHGRFGHRGHRGYYYGNRYWYWRERPDAVFIRSLKFVPSRYCDQRFQYLYVYNVGFRRSWDSDVLFRRRWVGERSFRRNWFGRVNYRGWRRI</sequence>
<organism evidence="3 5">
    <name type="scientific">Smittium mucronatum</name>
    <dbReference type="NCBI Taxonomy" id="133383"/>
    <lineage>
        <taxon>Eukaryota</taxon>
        <taxon>Fungi</taxon>
        <taxon>Fungi incertae sedis</taxon>
        <taxon>Zoopagomycota</taxon>
        <taxon>Kickxellomycotina</taxon>
        <taxon>Harpellomycetes</taxon>
        <taxon>Harpellales</taxon>
        <taxon>Legeriomycetaceae</taxon>
        <taxon>Smittium</taxon>
    </lineage>
</organism>